<dbReference type="InterPro" id="IPR016181">
    <property type="entry name" value="Acyl_CoA_acyltransferase"/>
</dbReference>
<evidence type="ECO:0000313" key="2">
    <source>
        <dbReference type="EMBL" id="WYF45161.1"/>
    </source>
</evidence>
<feature type="domain" description="N-acetyltransferase" evidence="1">
    <location>
        <begin position="1"/>
        <end position="66"/>
    </location>
</feature>
<dbReference type="EC" id="2.3.1.-" evidence="2"/>
<gene>
    <name evidence="2" type="ORF">WDJ50_03300</name>
</gene>
<sequence>MRSEYKGQGIGSELVRLLLSQLEGLYMVDTACDDDLVPFYERFGMMRGNAMVRRNYAAQSSSTEPDS</sequence>
<dbReference type="Gene3D" id="3.40.630.30">
    <property type="match status" value="1"/>
</dbReference>
<keyword evidence="2" id="KW-0012">Acyltransferase</keyword>
<dbReference type="AlphaFoldDB" id="A0AAU6Q489"/>
<dbReference type="EMBL" id="CP149782">
    <property type="protein sequence ID" value="WYF45161.1"/>
    <property type="molecule type" value="Genomic_DNA"/>
</dbReference>
<dbReference type="GO" id="GO:0016747">
    <property type="term" value="F:acyltransferase activity, transferring groups other than amino-acyl groups"/>
    <property type="evidence" value="ECO:0007669"/>
    <property type="project" value="InterPro"/>
</dbReference>
<accession>A0AAU6Q489</accession>
<protein>
    <submittedName>
        <fullName evidence="2">GNAT family N-acetyltransferase</fullName>
        <ecNumber evidence="2">2.3.1.-</ecNumber>
    </submittedName>
</protein>
<name>A0AAU6Q489_9DEIO</name>
<dbReference type="InterPro" id="IPR000182">
    <property type="entry name" value="GNAT_dom"/>
</dbReference>
<keyword evidence="2" id="KW-0808">Transferase</keyword>
<dbReference type="RefSeq" id="WP_339096337.1">
    <property type="nucleotide sequence ID" value="NZ_CP149782.1"/>
</dbReference>
<dbReference type="SUPFAM" id="SSF55729">
    <property type="entry name" value="Acyl-CoA N-acyltransferases (Nat)"/>
    <property type="match status" value="1"/>
</dbReference>
<organism evidence="2">
    <name type="scientific">Deinococcus sp. VB142</name>
    <dbReference type="NCBI Taxonomy" id="3112952"/>
    <lineage>
        <taxon>Bacteria</taxon>
        <taxon>Thermotogati</taxon>
        <taxon>Deinococcota</taxon>
        <taxon>Deinococci</taxon>
        <taxon>Deinococcales</taxon>
        <taxon>Deinococcaceae</taxon>
        <taxon>Deinococcus</taxon>
    </lineage>
</organism>
<dbReference type="Pfam" id="PF00583">
    <property type="entry name" value="Acetyltransf_1"/>
    <property type="match status" value="1"/>
</dbReference>
<dbReference type="PROSITE" id="PS51186">
    <property type="entry name" value="GNAT"/>
    <property type="match status" value="1"/>
</dbReference>
<reference evidence="2" key="1">
    <citation type="submission" date="2024-03" db="EMBL/GenBank/DDBJ databases">
        <title>Deinococcus weizhi sp. nov., isolated from human skin.</title>
        <authorList>
            <person name="Wei Z."/>
            <person name="Tian F."/>
            <person name="Yang C."/>
            <person name="Xin L.T."/>
            <person name="Wen Z.J."/>
            <person name="Lan K.C."/>
            <person name="Yu L."/>
            <person name="Zhe W."/>
            <person name="Dan F.D."/>
            <person name="Jun W."/>
            <person name="Rui Z."/>
            <person name="Yong X.J."/>
            <person name="Ting Y."/>
            <person name="Wei X."/>
            <person name="Xu Z.G."/>
            <person name="Xin Z."/>
            <person name="Dong F.G."/>
            <person name="Ni X.M."/>
            <person name="Zheng M.G."/>
            <person name="Chun Y."/>
            <person name="Qian W.X."/>
        </authorList>
    </citation>
    <scope>NUCLEOTIDE SEQUENCE</scope>
    <source>
        <strain evidence="2">VB142</strain>
    </source>
</reference>
<evidence type="ECO:0000259" key="1">
    <source>
        <dbReference type="PROSITE" id="PS51186"/>
    </source>
</evidence>
<proteinExistence type="predicted"/>